<comment type="caution">
    <text evidence="1">The sequence shown here is derived from an EMBL/GenBank/DDBJ whole genome shotgun (WGS) entry which is preliminary data.</text>
</comment>
<reference evidence="1" key="1">
    <citation type="journal article" date="2019" name="Sci. Rep.">
        <title>Draft genome of Tanacetum cinerariifolium, the natural source of mosquito coil.</title>
        <authorList>
            <person name="Yamashiro T."/>
            <person name="Shiraishi A."/>
            <person name="Satake H."/>
            <person name="Nakayama K."/>
        </authorList>
    </citation>
    <scope>NUCLEOTIDE SEQUENCE</scope>
</reference>
<dbReference type="EMBL" id="BKCJ010001686">
    <property type="protein sequence ID" value="GEU43276.1"/>
    <property type="molecule type" value="Genomic_DNA"/>
</dbReference>
<sequence length="71" mass="7629">MISVSNDLQPSMAANFGAKIIPSGVVGDDDIGKLISFGMVRPTCSLQRLHQLKLLVAALWSTSLLNKLPLH</sequence>
<protein>
    <submittedName>
        <fullName evidence="1">Uncharacterized protein</fullName>
    </submittedName>
</protein>
<name>A0A6L2K1R9_TANCI</name>
<evidence type="ECO:0000313" key="1">
    <source>
        <dbReference type="EMBL" id="GEU43276.1"/>
    </source>
</evidence>
<gene>
    <name evidence="1" type="ORF">Tci_015254</name>
</gene>
<accession>A0A6L2K1R9</accession>
<dbReference type="AlphaFoldDB" id="A0A6L2K1R9"/>
<proteinExistence type="predicted"/>
<organism evidence="1">
    <name type="scientific">Tanacetum cinerariifolium</name>
    <name type="common">Dalmatian daisy</name>
    <name type="synonym">Chrysanthemum cinerariifolium</name>
    <dbReference type="NCBI Taxonomy" id="118510"/>
    <lineage>
        <taxon>Eukaryota</taxon>
        <taxon>Viridiplantae</taxon>
        <taxon>Streptophyta</taxon>
        <taxon>Embryophyta</taxon>
        <taxon>Tracheophyta</taxon>
        <taxon>Spermatophyta</taxon>
        <taxon>Magnoliopsida</taxon>
        <taxon>eudicotyledons</taxon>
        <taxon>Gunneridae</taxon>
        <taxon>Pentapetalae</taxon>
        <taxon>asterids</taxon>
        <taxon>campanulids</taxon>
        <taxon>Asterales</taxon>
        <taxon>Asteraceae</taxon>
        <taxon>Asteroideae</taxon>
        <taxon>Anthemideae</taxon>
        <taxon>Anthemidinae</taxon>
        <taxon>Tanacetum</taxon>
    </lineage>
</organism>